<dbReference type="SUPFAM" id="SSF47203">
    <property type="entry name" value="Acyl-CoA dehydrogenase C-terminal domain-like"/>
    <property type="match status" value="1"/>
</dbReference>
<evidence type="ECO:0000256" key="3">
    <source>
        <dbReference type="ARBA" id="ARBA00009347"/>
    </source>
</evidence>
<dbReference type="Pfam" id="PF00441">
    <property type="entry name" value="Acyl-CoA_dh_1"/>
    <property type="match status" value="1"/>
</dbReference>
<proteinExistence type="inferred from homology"/>
<evidence type="ECO:0000256" key="7">
    <source>
        <dbReference type="ARBA" id="ARBA00037085"/>
    </source>
</evidence>
<comment type="pathway">
    <text evidence="2">Siderophore biosynthesis; mycobactin biosynthesis.</text>
</comment>
<dbReference type="FunFam" id="1.20.140.10:FF:000001">
    <property type="entry name" value="Acyl-CoA dehydrogenase"/>
    <property type="match status" value="1"/>
</dbReference>
<evidence type="ECO:0000256" key="6">
    <source>
        <dbReference type="ARBA" id="ARBA00023002"/>
    </source>
</evidence>
<dbReference type="InterPro" id="IPR037069">
    <property type="entry name" value="AcylCoA_DH/ox_N_sf"/>
</dbReference>
<dbReference type="RefSeq" id="WP_084433060.1">
    <property type="nucleotide sequence ID" value="NZ_FWXV01000010.1"/>
</dbReference>
<comment type="similarity">
    <text evidence="3 10">Belongs to the acyl-CoA dehydrogenase family.</text>
</comment>
<evidence type="ECO:0000256" key="2">
    <source>
        <dbReference type="ARBA" id="ARBA00005102"/>
    </source>
</evidence>
<dbReference type="Pfam" id="PF02770">
    <property type="entry name" value="Acyl-CoA_dh_M"/>
    <property type="match status" value="1"/>
</dbReference>
<dbReference type="Proteomes" id="UP000192674">
    <property type="component" value="Unassembled WGS sequence"/>
</dbReference>
<dbReference type="GO" id="GO:0005737">
    <property type="term" value="C:cytoplasm"/>
    <property type="evidence" value="ECO:0007669"/>
    <property type="project" value="TreeGrafter"/>
</dbReference>
<evidence type="ECO:0000259" key="11">
    <source>
        <dbReference type="Pfam" id="PF00441"/>
    </source>
</evidence>
<keyword evidence="6 10" id="KW-0560">Oxidoreductase</keyword>
<evidence type="ECO:0000313" key="15">
    <source>
        <dbReference type="Proteomes" id="UP000192674"/>
    </source>
</evidence>
<keyword evidence="5 10" id="KW-0274">FAD</keyword>
<dbReference type="GO" id="GO:0003995">
    <property type="term" value="F:acyl-CoA dehydrogenase activity"/>
    <property type="evidence" value="ECO:0007669"/>
    <property type="project" value="InterPro"/>
</dbReference>
<evidence type="ECO:0000256" key="8">
    <source>
        <dbReference type="ARBA" id="ARBA00040394"/>
    </source>
</evidence>
<feature type="domain" description="Acyl-CoA dehydrogenase/oxidase C-terminal" evidence="11">
    <location>
        <begin position="225"/>
        <end position="372"/>
    </location>
</feature>
<feature type="domain" description="Acyl-CoA dehydrogenase/oxidase N-terminal" evidence="13">
    <location>
        <begin position="7"/>
        <end position="117"/>
    </location>
</feature>
<dbReference type="AlphaFoldDB" id="A0A1W2FSA6"/>
<organism evidence="14 15">
    <name type="scientific">Kibdelosporangium aridum</name>
    <dbReference type="NCBI Taxonomy" id="2030"/>
    <lineage>
        <taxon>Bacteria</taxon>
        <taxon>Bacillati</taxon>
        <taxon>Actinomycetota</taxon>
        <taxon>Actinomycetes</taxon>
        <taxon>Pseudonocardiales</taxon>
        <taxon>Pseudonocardiaceae</taxon>
        <taxon>Kibdelosporangium</taxon>
    </lineage>
</organism>
<name>A0A1W2FSA6_KIBAR</name>
<evidence type="ECO:0000259" key="13">
    <source>
        <dbReference type="Pfam" id="PF02771"/>
    </source>
</evidence>
<dbReference type="FunFam" id="2.40.110.10:FF:000002">
    <property type="entry name" value="Acyl-CoA dehydrogenase fadE12"/>
    <property type="match status" value="1"/>
</dbReference>
<dbReference type="EMBL" id="FWXV01000010">
    <property type="protein sequence ID" value="SMD24602.1"/>
    <property type="molecule type" value="Genomic_DNA"/>
</dbReference>
<dbReference type="InterPro" id="IPR006091">
    <property type="entry name" value="Acyl-CoA_Oxase/DH_mid-dom"/>
</dbReference>
<dbReference type="Gene3D" id="1.20.140.10">
    <property type="entry name" value="Butyryl-CoA Dehydrogenase, subunit A, domain 3"/>
    <property type="match status" value="1"/>
</dbReference>
<evidence type="ECO:0000256" key="5">
    <source>
        <dbReference type="ARBA" id="ARBA00022827"/>
    </source>
</evidence>
<dbReference type="InterPro" id="IPR050741">
    <property type="entry name" value="Acyl-CoA_dehydrogenase"/>
</dbReference>
<dbReference type="GO" id="GO:0033539">
    <property type="term" value="P:fatty acid beta-oxidation using acyl-CoA dehydrogenase"/>
    <property type="evidence" value="ECO:0007669"/>
    <property type="project" value="TreeGrafter"/>
</dbReference>
<dbReference type="InterPro" id="IPR006089">
    <property type="entry name" value="Acyl-CoA_DH_CS"/>
</dbReference>
<dbReference type="PANTHER" id="PTHR48083">
    <property type="entry name" value="MEDIUM-CHAIN SPECIFIC ACYL-COA DEHYDROGENASE, MITOCHONDRIAL-RELATED"/>
    <property type="match status" value="1"/>
</dbReference>
<evidence type="ECO:0000259" key="12">
    <source>
        <dbReference type="Pfam" id="PF02770"/>
    </source>
</evidence>
<evidence type="ECO:0000313" key="14">
    <source>
        <dbReference type="EMBL" id="SMD24602.1"/>
    </source>
</evidence>
<dbReference type="PROSITE" id="PS00073">
    <property type="entry name" value="ACYL_COA_DH_2"/>
    <property type="match status" value="1"/>
</dbReference>
<dbReference type="InterPro" id="IPR013786">
    <property type="entry name" value="AcylCoA_DH/ox_N"/>
</dbReference>
<evidence type="ECO:0000256" key="4">
    <source>
        <dbReference type="ARBA" id="ARBA00022630"/>
    </source>
</evidence>
<dbReference type="Gene3D" id="2.40.110.10">
    <property type="entry name" value="Butyryl-CoA Dehydrogenase, subunit A, domain 2"/>
    <property type="match status" value="1"/>
</dbReference>
<evidence type="ECO:0000256" key="9">
    <source>
        <dbReference type="ARBA" id="ARBA00042660"/>
    </source>
</evidence>
<reference evidence="14 15" key="1">
    <citation type="submission" date="2017-04" db="EMBL/GenBank/DDBJ databases">
        <authorList>
            <person name="Afonso C.L."/>
            <person name="Miller P.J."/>
            <person name="Scott M.A."/>
            <person name="Spackman E."/>
            <person name="Goraichik I."/>
            <person name="Dimitrov K.M."/>
            <person name="Suarez D.L."/>
            <person name="Swayne D.E."/>
        </authorList>
    </citation>
    <scope>NUCLEOTIDE SEQUENCE [LARGE SCALE GENOMIC DNA]</scope>
    <source>
        <strain evidence="14 15">DSM 43828</strain>
    </source>
</reference>
<dbReference type="Pfam" id="PF02771">
    <property type="entry name" value="Acyl-CoA_dh_N"/>
    <property type="match status" value="1"/>
</dbReference>
<dbReference type="GO" id="GO:0050660">
    <property type="term" value="F:flavin adenine dinucleotide binding"/>
    <property type="evidence" value="ECO:0007669"/>
    <property type="project" value="InterPro"/>
</dbReference>
<dbReference type="OrthoDB" id="8876745at2"/>
<keyword evidence="15" id="KW-1185">Reference proteome</keyword>
<dbReference type="InterPro" id="IPR009075">
    <property type="entry name" value="AcylCo_DH/oxidase_C"/>
</dbReference>
<protein>
    <recommendedName>
        <fullName evidence="8">Acyl-[acyl-carrier-protein] dehydrogenase MbtN</fullName>
    </recommendedName>
    <alternativeName>
        <fullName evidence="9">Mycobactin synthase protein N</fullName>
    </alternativeName>
</protein>
<comment type="function">
    <text evidence="7">Catalyzes the dehydrogenation at the alpha-beta position of ACP-bound acyl chains. This results in the introduction of a double bond in the lipidic chain, which is further transferred to the epsilon-amino group of lysine residue in the mycobactin core by MbtK.</text>
</comment>
<dbReference type="SUPFAM" id="SSF56645">
    <property type="entry name" value="Acyl-CoA dehydrogenase NM domain-like"/>
    <property type="match status" value="1"/>
</dbReference>
<dbReference type="Gene3D" id="1.10.540.10">
    <property type="entry name" value="Acyl-CoA dehydrogenase/oxidase, N-terminal domain"/>
    <property type="match status" value="1"/>
</dbReference>
<evidence type="ECO:0000256" key="1">
    <source>
        <dbReference type="ARBA" id="ARBA00001974"/>
    </source>
</evidence>
<keyword evidence="4 10" id="KW-0285">Flavoprotein</keyword>
<evidence type="ECO:0000256" key="10">
    <source>
        <dbReference type="RuleBase" id="RU362125"/>
    </source>
</evidence>
<dbReference type="InterPro" id="IPR009100">
    <property type="entry name" value="AcylCoA_DH/oxidase_NM_dom_sf"/>
</dbReference>
<sequence>MPGWMRDDHKALAELANEFFAKECAPNETRWAQQQHVDREIWTKAGELGLLCASIPEEYGGGGGDFGHEAAIVDAQVRALAPSFGGAVHSAIIAHYINAYGTHEQKLKWLPKMASGEVVAAIAMTEPGTGSDLQGIKTTAVKNGDEYVINGSKTFITNGFLCDLVIVAAKTDPDEGAAGVSLIVVENGITKGRKLEKVGQHGQDTCELFFDNVRVPTSNLLGEEGHGFRYLMEQLPQERLIIAVPAVASMEKAVELTIAYAKERTAFGKPILAFQNTRFELAECSTLGTVARTFLDDCVAKHIAGELDITGAAKAKWWLTEQQNIVADRCMQLFGGYGYMAEYPIARIWTDSRIQKIYGGTNEIMKEIIGRTL</sequence>
<comment type="cofactor">
    <cofactor evidence="1 10">
        <name>FAD</name>
        <dbReference type="ChEBI" id="CHEBI:57692"/>
    </cofactor>
</comment>
<feature type="domain" description="Acyl-CoA oxidase/dehydrogenase middle" evidence="12">
    <location>
        <begin position="121"/>
        <end position="213"/>
    </location>
</feature>
<dbReference type="PANTHER" id="PTHR48083:SF20">
    <property type="entry name" value="LONG-CHAIN SPECIFIC ACYL-COA DEHYDROGENASE, MITOCHONDRIAL"/>
    <property type="match status" value="1"/>
</dbReference>
<gene>
    <name evidence="14" type="ORF">SAMN05661093_08673</name>
</gene>
<accession>A0A1W2FSA6</accession>
<dbReference type="InterPro" id="IPR046373">
    <property type="entry name" value="Acyl-CoA_Oxase/DH_mid-dom_sf"/>
</dbReference>
<dbReference type="InterPro" id="IPR036250">
    <property type="entry name" value="AcylCo_DH-like_C"/>
</dbReference>